<feature type="compositionally biased region" description="Basic and acidic residues" evidence="1">
    <location>
        <begin position="24"/>
        <end position="37"/>
    </location>
</feature>
<keyword evidence="3" id="KW-1185">Reference proteome</keyword>
<organism evidence="2 3">
    <name type="scientific">Fusarium musae</name>
    <dbReference type="NCBI Taxonomy" id="1042133"/>
    <lineage>
        <taxon>Eukaryota</taxon>
        <taxon>Fungi</taxon>
        <taxon>Dikarya</taxon>
        <taxon>Ascomycota</taxon>
        <taxon>Pezizomycotina</taxon>
        <taxon>Sordariomycetes</taxon>
        <taxon>Hypocreomycetidae</taxon>
        <taxon>Hypocreales</taxon>
        <taxon>Nectriaceae</taxon>
        <taxon>Fusarium</taxon>
    </lineage>
</organism>
<gene>
    <name evidence="2" type="ORF">J7337_010743</name>
</gene>
<reference evidence="2" key="1">
    <citation type="journal article" date="2021" name="Mol. Plant Microbe Interact.">
        <title>Telomere to telomere genome assembly of Fusarium musae F31, causal agent of crown rot disease of banana.</title>
        <authorList>
            <person name="Degradi L."/>
            <person name="Tava V."/>
            <person name="Kunova A."/>
            <person name="Cortesi P."/>
            <person name="Saracchi M."/>
            <person name="Pasquali M."/>
        </authorList>
    </citation>
    <scope>NUCLEOTIDE SEQUENCE</scope>
    <source>
        <strain evidence="2">F31</strain>
    </source>
</reference>
<dbReference type="Proteomes" id="UP000827133">
    <property type="component" value="Unassembled WGS sequence"/>
</dbReference>
<sequence length="117" mass="12294">MPRAEPWLEAGIRAPSHVIANVDHPVDPPPRHYKNYDSKFPVSGTSAYSRQRDQARTNKINEMNAASKESRARNKNQKKSFLLRNNGGGASSLHHGSIAGAVAGGAMGGGGAGAGGF</sequence>
<evidence type="ECO:0000313" key="3">
    <source>
        <dbReference type="Proteomes" id="UP000827133"/>
    </source>
</evidence>
<feature type="region of interest" description="Disordered" evidence="1">
    <location>
        <begin position="22"/>
        <end position="90"/>
    </location>
</feature>
<comment type="caution">
    <text evidence="2">The sequence shown here is derived from an EMBL/GenBank/DDBJ whole genome shotgun (WGS) entry which is preliminary data.</text>
</comment>
<protein>
    <submittedName>
        <fullName evidence="2">Uncharacterized protein</fullName>
    </submittedName>
</protein>
<dbReference type="KEGG" id="fmu:J7337_010743"/>
<dbReference type="GeneID" id="68318599"/>
<evidence type="ECO:0000313" key="2">
    <source>
        <dbReference type="EMBL" id="KAG9497871.1"/>
    </source>
</evidence>
<dbReference type="RefSeq" id="XP_044676871.1">
    <property type="nucleotide sequence ID" value="XM_044828317.1"/>
</dbReference>
<dbReference type="EMBL" id="JAHBCI010000008">
    <property type="protein sequence ID" value="KAG9497871.1"/>
    <property type="molecule type" value="Genomic_DNA"/>
</dbReference>
<evidence type="ECO:0000256" key="1">
    <source>
        <dbReference type="SAM" id="MobiDB-lite"/>
    </source>
</evidence>
<accession>A0A9P8IK87</accession>
<proteinExistence type="predicted"/>
<dbReference type="AlphaFoldDB" id="A0A9P8IK87"/>
<name>A0A9P8IK87_9HYPO</name>